<dbReference type="OrthoDB" id="6288734at2759"/>
<protein>
    <submittedName>
        <fullName evidence="2">Uncharacterized protein</fullName>
    </submittedName>
</protein>
<reference evidence="2" key="1">
    <citation type="submission" date="2022-07" db="EMBL/GenBank/DDBJ databases">
        <authorList>
            <person name="Trinca V."/>
            <person name="Uliana J.V.C."/>
            <person name="Torres T.T."/>
            <person name="Ward R.J."/>
            <person name="Monesi N."/>
        </authorList>
    </citation>
    <scope>NUCLEOTIDE SEQUENCE</scope>
    <source>
        <strain evidence="2">HSMRA1968</strain>
        <tissue evidence="2">Whole embryos</tissue>
    </source>
</reference>
<gene>
    <name evidence="2" type="ORF">Bhyg_03540</name>
</gene>
<evidence type="ECO:0000256" key="1">
    <source>
        <dbReference type="SAM" id="MobiDB-lite"/>
    </source>
</evidence>
<comment type="caution">
    <text evidence="2">The sequence shown here is derived from an EMBL/GenBank/DDBJ whole genome shotgun (WGS) entry which is preliminary data.</text>
</comment>
<organism evidence="2 3">
    <name type="scientific">Pseudolycoriella hygida</name>
    <dbReference type="NCBI Taxonomy" id="35572"/>
    <lineage>
        <taxon>Eukaryota</taxon>
        <taxon>Metazoa</taxon>
        <taxon>Ecdysozoa</taxon>
        <taxon>Arthropoda</taxon>
        <taxon>Hexapoda</taxon>
        <taxon>Insecta</taxon>
        <taxon>Pterygota</taxon>
        <taxon>Neoptera</taxon>
        <taxon>Endopterygota</taxon>
        <taxon>Diptera</taxon>
        <taxon>Nematocera</taxon>
        <taxon>Sciaroidea</taxon>
        <taxon>Sciaridae</taxon>
        <taxon>Pseudolycoriella</taxon>
    </lineage>
</organism>
<feature type="region of interest" description="Disordered" evidence="1">
    <location>
        <begin position="101"/>
        <end position="121"/>
    </location>
</feature>
<sequence length="398" mass="45493">MFRETEKSREDICEIIDDFGMKRNRKSFGSDDLQKRARYTTDASADHNQEHEKTCQEDDDVIFCGEEYVTNPVDKQLIEQTSFLQNFSLMNPKLMLPNQMKTPMKKSSIEQSTSGTNRRKPRCSQIVLSSNIPFSSPAGQQLIKLSKSCLSEGYSLEKMGRYERYCSAPPLSDETSTNSWPIKPIKYTRVPVTYRRPQDQTYRWYKFPRRQLNHRSWYRQAFLNLNINELKLCKPVTVKLKKMTSSDIEAFHSALRHKSMMENVGGPNVSFDDKSNIVDVIDLCSDDEDSQYSTNGAQHQHDIENVSQTASTPASTISSTFIEPMQTSFDVFTETSSRATMSMFNASGNFEYQNQETHQSFLNGAQGSVMTKIDNLTEISIQKLTSAKQAHISIDLTL</sequence>
<keyword evidence="3" id="KW-1185">Reference proteome</keyword>
<dbReference type="AlphaFoldDB" id="A0A9Q0NEA5"/>
<dbReference type="Proteomes" id="UP001151699">
    <property type="component" value="Chromosome A"/>
</dbReference>
<evidence type="ECO:0000313" key="2">
    <source>
        <dbReference type="EMBL" id="KAJ6648312.1"/>
    </source>
</evidence>
<dbReference type="EMBL" id="WJQU01000001">
    <property type="protein sequence ID" value="KAJ6648312.1"/>
    <property type="molecule type" value="Genomic_DNA"/>
</dbReference>
<proteinExistence type="predicted"/>
<evidence type="ECO:0000313" key="3">
    <source>
        <dbReference type="Proteomes" id="UP001151699"/>
    </source>
</evidence>
<accession>A0A9Q0NEA5</accession>
<name>A0A9Q0NEA5_9DIPT</name>